<reference evidence="3 4" key="1">
    <citation type="submission" date="2021-03" db="EMBL/GenBank/DDBJ databases">
        <title>Tianweitania aestuarii sp. nov., isolated from a tidal flat.</title>
        <authorList>
            <person name="Park S."/>
            <person name="Yoon J.-H."/>
        </authorList>
    </citation>
    <scope>NUCLEOTIDE SEQUENCE [LARGE SCALE GENOMIC DNA]</scope>
    <source>
        <strain evidence="3 4">BSSL-BM11</strain>
    </source>
</reference>
<evidence type="ECO:0000259" key="2">
    <source>
        <dbReference type="Pfam" id="PF01636"/>
    </source>
</evidence>
<protein>
    <submittedName>
        <fullName evidence="3">Aminoglycoside phosphotransferase family protein</fullName>
    </submittedName>
</protein>
<dbReference type="InterPro" id="IPR002575">
    <property type="entry name" value="Aminoglycoside_PTrfase"/>
</dbReference>
<proteinExistence type="predicted"/>
<dbReference type="RefSeq" id="WP_213983143.1">
    <property type="nucleotide sequence ID" value="NZ_JAFMNX010000001.1"/>
</dbReference>
<dbReference type="EMBL" id="JAFMNX010000001">
    <property type="protein sequence ID" value="MBS9719512.1"/>
    <property type="molecule type" value="Genomic_DNA"/>
</dbReference>
<feature type="domain" description="Aminoglycoside phosphotransferase" evidence="2">
    <location>
        <begin position="64"/>
        <end position="275"/>
    </location>
</feature>
<feature type="region of interest" description="Disordered" evidence="1">
    <location>
        <begin position="41"/>
        <end position="60"/>
    </location>
</feature>
<dbReference type="Proteomes" id="UP001297272">
    <property type="component" value="Unassembled WGS sequence"/>
</dbReference>
<name>A0ABS5RRC6_9HYPH</name>
<evidence type="ECO:0000313" key="4">
    <source>
        <dbReference type="Proteomes" id="UP001297272"/>
    </source>
</evidence>
<organism evidence="3 4">
    <name type="scientific">Tianweitania aestuarii</name>
    <dbReference type="NCBI Taxonomy" id="2814886"/>
    <lineage>
        <taxon>Bacteria</taxon>
        <taxon>Pseudomonadati</taxon>
        <taxon>Pseudomonadota</taxon>
        <taxon>Alphaproteobacteria</taxon>
        <taxon>Hyphomicrobiales</taxon>
        <taxon>Phyllobacteriaceae</taxon>
        <taxon>Tianweitania</taxon>
    </lineage>
</organism>
<gene>
    <name evidence="3" type="ORF">JYU29_02290</name>
</gene>
<accession>A0ABS5RRC6</accession>
<evidence type="ECO:0000313" key="3">
    <source>
        <dbReference type="EMBL" id="MBS9719512.1"/>
    </source>
</evidence>
<sequence>MTDIGAMTNAHLQAARSILSKSLNVPPSAISLSSTRLKGGTEATGVHRVSSSYTDGQGRQRRKRLVVKHLSGRARREAGILQRLAARGDCALLPQLIGSVEDGRDDTFLGLAEVRPSSVWPWRSNQATAGLLQALGQFHRINPRDVLAPKCWDYEADLIASAQATRRDLHRCRRNPDFAGLSRGIAAVDKVVEDLPRLRRALSQEQPFGARMIHGDVHSGNAFVRRGAAQKPVLIDWGRARQGSPLEDVSSMLQSLRLYEPAALQRHDSLLKAYLAAHYGEDRITDTTRSAYWVAGASNALAGALSWHLMIASDENRSSQHRAAAFGAAKDCLRVIRRACAWAL</sequence>
<dbReference type="Pfam" id="PF01636">
    <property type="entry name" value="APH"/>
    <property type="match status" value="1"/>
</dbReference>
<dbReference type="SUPFAM" id="SSF56112">
    <property type="entry name" value="Protein kinase-like (PK-like)"/>
    <property type="match status" value="1"/>
</dbReference>
<dbReference type="Gene3D" id="3.90.1200.10">
    <property type="match status" value="1"/>
</dbReference>
<keyword evidence="4" id="KW-1185">Reference proteome</keyword>
<evidence type="ECO:0000256" key="1">
    <source>
        <dbReference type="SAM" id="MobiDB-lite"/>
    </source>
</evidence>
<comment type="caution">
    <text evidence="3">The sequence shown here is derived from an EMBL/GenBank/DDBJ whole genome shotgun (WGS) entry which is preliminary data.</text>
</comment>
<dbReference type="InterPro" id="IPR011009">
    <property type="entry name" value="Kinase-like_dom_sf"/>
</dbReference>